<dbReference type="InterPro" id="IPR036822">
    <property type="entry name" value="CutC-like_dom_sf"/>
</dbReference>
<gene>
    <name evidence="2" type="primary">cutC</name>
    <name evidence="3" type="ORF">PbJCM13498_24020</name>
</gene>
<dbReference type="SUPFAM" id="SSF110395">
    <property type="entry name" value="CutC-like"/>
    <property type="match status" value="1"/>
</dbReference>
<keyword evidence="4" id="KW-1185">Reference proteome</keyword>
<evidence type="ECO:0000256" key="1">
    <source>
        <dbReference type="ARBA" id="ARBA00007768"/>
    </source>
</evidence>
<dbReference type="Gene3D" id="3.20.20.380">
    <property type="entry name" value="Copper homeostasis (CutC) domain"/>
    <property type="match status" value="1"/>
</dbReference>
<accession>A0A5M4B054</accession>
<evidence type="ECO:0000313" key="4">
    <source>
        <dbReference type="Proteomes" id="UP000391834"/>
    </source>
</evidence>
<keyword evidence="2" id="KW-0963">Cytoplasm</keyword>
<evidence type="ECO:0000313" key="3">
    <source>
        <dbReference type="EMBL" id="GET33539.1"/>
    </source>
</evidence>
<dbReference type="InterPro" id="IPR005627">
    <property type="entry name" value="CutC-like"/>
</dbReference>
<reference evidence="3 4" key="1">
    <citation type="submission" date="2019-10" db="EMBL/GenBank/DDBJ databases">
        <title>Prolixibacter strains distinguished by the presence of nitrate reductase genes were adept at nitrate-dependent anaerobic corrosion of metallic iron and carbon steel.</title>
        <authorList>
            <person name="Iino T."/>
            <person name="Shono N."/>
            <person name="Ito K."/>
            <person name="Nakamura R."/>
            <person name="Sueoka K."/>
            <person name="Harayama S."/>
            <person name="Ohkuma M."/>
        </authorList>
    </citation>
    <scope>NUCLEOTIDE SEQUENCE [LARGE SCALE GENOMIC DNA]</scope>
    <source>
        <strain evidence="3 4">JCM 13498</strain>
    </source>
</reference>
<sequence>MSVLKEVCVESLAEALNAVHAGASRIELCENLAVGGTTPSYGTIKKSKETLPVPFMVMIRPRGGDFVYTDDEFDLMKEDIRICKELQAPGVVFGLLTTSGQIDIPRTRELIELARPMQITFHKAIDEATDIPEATRQLKELGVNRILSSGGKPTAMEGAVMLKRMMEIAGKNMHIIVAGKVTNENFEQVKSLVPSGEFHGRRLVGDIAL</sequence>
<evidence type="ECO:0000256" key="2">
    <source>
        <dbReference type="HAMAP-Rule" id="MF_00795"/>
    </source>
</evidence>
<organism evidence="3 4">
    <name type="scientific">Prolixibacter bellariivorans</name>
    <dbReference type="NCBI Taxonomy" id="314319"/>
    <lineage>
        <taxon>Bacteria</taxon>
        <taxon>Pseudomonadati</taxon>
        <taxon>Bacteroidota</taxon>
        <taxon>Bacteroidia</taxon>
        <taxon>Marinilabiliales</taxon>
        <taxon>Prolixibacteraceae</taxon>
        <taxon>Prolixibacter</taxon>
    </lineage>
</organism>
<dbReference type="AlphaFoldDB" id="A0A5M4B054"/>
<dbReference type="GO" id="GO:0005737">
    <property type="term" value="C:cytoplasm"/>
    <property type="evidence" value="ECO:0007669"/>
    <property type="project" value="UniProtKB-SubCell"/>
</dbReference>
<dbReference type="RefSeq" id="WP_199898521.1">
    <property type="nucleotide sequence ID" value="NZ_BLAX01000001.1"/>
</dbReference>
<comment type="caution">
    <text evidence="2">Once thought to be involved in copper homeostasis, experiments in E.coli have shown this is not the case.</text>
</comment>
<comment type="similarity">
    <text evidence="1 2">Belongs to the CutC family.</text>
</comment>
<dbReference type="GO" id="GO:0005507">
    <property type="term" value="F:copper ion binding"/>
    <property type="evidence" value="ECO:0007669"/>
    <property type="project" value="TreeGrafter"/>
</dbReference>
<dbReference type="HAMAP" id="MF_00795">
    <property type="entry name" value="CutC"/>
    <property type="match status" value="1"/>
</dbReference>
<name>A0A5M4B054_9BACT</name>
<dbReference type="EMBL" id="BLAX01000001">
    <property type="protein sequence ID" value="GET33539.1"/>
    <property type="molecule type" value="Genomic_DNA"/>
</dbReference>
<dbReference type="PANTHER" id="PTHR12598:SF0">
    <property type="entry name" value="COPPER HOMEOSTASIS PROTEIN CUTC HOMOLOG"/>
    <property type="match status" value="1"/>
</dbReference>
<dbReference type="Proteomes" id="UP000391834">
    <property type="component" value="Unassembled WGS sequence"/>
</dbReference>
<dbReference type="PANTHER" id="PTHR12598">
    <property type="entry name" value="COPPER HOMEOSTASIS PROTEIN CUTC"/>
    <property type="match status" value="1"/>
</dbReference>
<protein>
    <recommendedName>
        <fullName evidence="2">PF03932 family protein CutC</fullName>
    </recommendedName>
</protein>
<comment type="caution">
    <text evidence="3">The sequence shown here is derived from an EMBL/GenBank/DDBJ whole genome shotgun (WGS) entry which is preliminary data.</text>
</comment>
<comment type="subcellular location">
    <subcellularLocation>
        <location evidence="2">Cytoplasm</location>
    </subcellularLocation>
</comment>
<dbReference type="Pfam" id="PF03932">
    <property type="entry name" value="CutC"/>
    <property type="match status" value="1"/>
</dbReference>
<proteinExistence type="inferred from homology"/>